<dbReference type="GO" id="GO:0004386">
    <property type="term" value="F:helicase activity"/>
    <property type="evidence" value="ECO:0007669"/>
    <property type="project" value="UniProtKB-KW"/>
</dbReference>
<keyword evidence="3" id="KW-0347">Helicase</keyword>
<evidence type="ECO:0000313" key="4">
    <source>
        <dbReference type="Proteomes" id="UP001518872"/>
    </source>
</evidence>
<dbReference type="EMBL" id="JAFEUC010000016">
    <property type="protein sequence ID" value="MBM7080033.1"/>
    <property type="molecule type" value="Genomic_DNA"/>
</dbReference>
<proteinExistence type="predicted"/>
<organism evidence="3 4">
    <name type="scientific">Micromonospora humida</name>
    <dbReference type="NCBI Taxonomy" id="2809018"/>
    <lineage>
        <taxon>Bacteria</taxon>
        <taxon>Bacillati</taxon>
        <taxon>Actinomycetota</taxon>
        <taxon>Actinomycetes</taxon>
        <taxon>Micromonosporales</taxon>
        <taxon>Micromonosporaceae</taxon>
        <taxon>Micromonospora</taxon>
    </lineage>
</organism>
<keyword evidence="4" id="KW-1185">Reference proteome</keyword>
<feature type="compositionally biased region" description="Basic residues" evidence="1">
    <location>
        <begin position="353"/>
        <end position="371"/>
    </location>
</feature>
<dbReference type="PANTHER" id="PTHR47962:SF5">
    <property type="entry name" value="ATP-DEPENDENT HELICASE LHR-RELATED"/>
    <property type="match status" value="1"/>
</dbReference>
<keyword evidence="3" id="KW-0378">Hydrolase</keyword>
<feature type="region of interest" description="Disordered" evidence="1">
    <location>
        <begin position="324"/>
        <end position="400"/>
    </location>
</feature>
<dbReference type="SUPFAM" id="SSF52540">
    <property type="entry name" value="P-loop containing nucleoside triphosphate hydrolases"/>
    <property type="match status" value="1"/>
</dbReference>
<dbReference type="InterPro" id="IPR011545">
    <property type="entry name" value="DEAD/DEAH_box_helicase_dom"/>
</dbReference>
<dbReference type="PROSITE" id="PS51192">
    <property type="entry name" value="HELICASE_ATP_BIND_1"/>
    <property type="match status" value="1"/>
</dbReference>
<reference evidence="3 4" key="1">
    <citation type="submission" date="2021-02" db="EMBL/GenBank/DDBJ databases">
        <authorList>
            <person name="Ra J.-S."/>
        </authorList>
    </citation>
    <scope>NUCLEOTIDE SEQUENCE [LARGE SCALE GENOMIC DNA]</scope>
    <source>
        <strain evidence="3 4">MMS20-R1-14</strain>
    </source>
</reference>
<keyword evidence="3" id="KW-0067">ATP-binding</keyword>
<protein>
    <submittedName>
        <fullName evidence="3">DEAD/DEAH box helicase</fullName>
    </submittedName>
</protein>
<evidence type="ECO:0000259" key="2">
    <source>
        <dbReference type="PROSITE" id="PS51192"/>
    </source>
</evidence>
<dbReference type="InterPro" id="IPR014001">
    <property type="entry name" value="Helicase_ATP-bd"/>
</dbReference>
<name>A0ABS2J0D9_9ACTN</name>
<gene>
    <name evidence="3" type="ORF">JQX11_27325</name>
</gene>
<evidence type="ECO:0000313" key="3">
    <source>
        <dbReference type="EMBL" id="MBM7080033.1"/>
    </source>
</evidence>
<dbReference type="RefSeq" id="WP_204927811.1">
    <property type="nucleotide sequence ID" value="NZ_JAFEUC010000016.1"/>
</dbReference>
<dbReference type="Gene3D" id="3.40.50.300">
    <property type="entry name" value="P-loop containing nucleotide triphosphate hydrolases"/>
    <property type="match status" value="1"/>
</dbReference>
<dbReference type="InterPro" id="IPR027417">
    <property type="entry name" value="P-loop_NTPase"/>
</dbReference>
<feature type="compositionally biased region" description="Low complexity" evidence="1">
    <location>
        <begin position="380"/>
        <end position="399"/>
    </location>
</feature>
<dbReference type="Proteomes" id="UP001518872">
    <property type="component" value="Unassembled WGS sequence"/>
</dbReference>
<evidence type="ECO:0000256" key="1">
    <source>
        <dbReference type="SAM" id="MobiDB-lite"/>
    </source>
</evidence>
<feature type="domain" description="Helicase ATP-binding" evidence="2">
    <location>
        <begin position="101"/>
        <end position="288"/>
    </location>
</feature>
<comment type="caution">
    <text evidence="3">The sequence shown here is derived from an EMBL/GenBank/DDBJ whole genome shotgun (WGS) entry which is preliminary data.</text>
</comment>
<accession>A0ABS2J0D9</accession>
<dbReference type="InterPro" id="IPR052511">
    <property type="entry name" value="ATP-dep_Helicase"/>
</dbReference>
<dbReference type="Pfam" id="PF00270">
    <property type="entry name" value="DEAD"/>
    <property type="match status" value="1"/>
</dbReference>
<dbReference type="PANTHER" id="PTHR47962">
    <property type="entry name" value="ATP-DEPENDENT HELICASE LHR-RELATED-RELATED"/>
    <property type="match status" value="1"/>
</dbReference>
<keyword evidence="3" id="KW-0547">Nucleotide-binding</keyword>
<sequence length="410" mass="45153">MDVFDVRDRLIGDYREFTSSFVDPRDPEIRRHVERLAASGYQWPAPYLSLNPNFASGGTVDALVAAGLLHPDNERIFRLKDHPRDPGGQPLRLHQHQREAIATARAGHSYVLTTGTGSGKSLSYIVPIVDRVLRAKADGSYRPGVKAIIVYPMNALANSQLHELEKFLRWGFPDGTPPVTFDRYTGQENQEAGRRILQDPPDILLTSYVMLKLVLTRHREWDRLIGAASGLWFLVLDELHTYRGRQGDWAVPADQRSARRAVVMRTSAVAKRTTLRLVRFRLHLTLPTRAADAEPRRMIVEEALLLAFRGAPTAAEWLARRGGGRAAGAPDRQRAARGRHPAAGVGNSASATRRCRTSTRRLGRGAARRAHPGAGGGWPAGPAARSASPPRSPPTCSASMSTFHTAAKNF</sequence>
<dbReference type="SMART" id="SM00487">
    <property type="entry name" value="DEXDc"/>
    <property type="match status" value="1"/>
</dbReference>